<feature type="domain" description="MIP18 family-like" evidence="1">
    <location>
        <begin position="6"/>
        <end position="74"/>
    </location>
</feature>
<organism evidence="3 4">
    <name type="scientific">Thermoflavimicrobium dichotomicum</name>
    <dbReference type="NCBI Taxonomy" id="46223"/>
    <lineage>
        <taxon>Bacteria</taxon>
        <taxon>Bacillati</taxon>
        <taxon>Bacillota</taxon>
        <taxon>Bacilli</taxon>
        <taxon>Bacillales</taxon>
        <taxon>Thermoactinomycetaceae</taxon>
        <taxon>Thermoflavimicrobium</taxon>
    </lineage>
</organism>
<dbReference type="EMBL" id="FORR01000002">
    <property type="protein sequence ID" value="SFI84934.1"/>
    <property type="molecule type" value="Genomic_DNA"/>
</dbReference>
<dbReference type="PANTHER" id="PTHR42831:SF3">
    <property type="entry name" value="1,2-PHENYLACETYL-COA EPOXIDASE, SUBUNIT D-RELATED"/>
    <property type="match status" value="1"/>
</dbReference>
<keyword evidence="4" id="KW-1185">Reference proteome</keyword>
<dbReference type="Proteomes" id="UP000199545">
    <property type="component" value="Unassembled WGS sequence"/>
</dbReference>
<protein>
    <submittedName>
        <fullName evidence="3">Ring-1,2-phenylacetyl-CoA epoxidase subunit PaaD</fullName>
    </submittedName>
</protein>
<evidence type="ECO:0000313" key="3">
    <source>
        <dbReference type="EMBL" id="SFI84934.1"/>
    </source>
</evidence>
<dbReference type="NCBIfam" id="TIGR02159">
    <property type="entry name" value="PA_CoA_Oxy4"/>
    <property type="match status" value="1"/>
</dbReference>
<dbReference type="PANTHER" id="PTHR42831">
    <property type="entry name" value="FE-S PROTEIN MATURATION AUXILIARY FACTOR YITW"/>
    <property type="match status" value="1"/>
</dbReference>
<feature type="domain" description="PaaD zinc beta ribbon" evidence="2">
    <location>
        <begin position="116"/>
        <end position="153"/>
    </location>
</feature>
<dbReference type="Pfam" id="PF01883">
    <property type="entry name" value="FeS_assembly_P"/>
    <property type="match status" value="1"/>
</dbReference>
<dbReference type="InterPro" id="IPR034904">
    <property type="entry name" value="FSCA_dom_sf"/>
</dbReference>
<evidence type="ECO:0000313" key="4">
    <source>
        <dbReference type="Proteomes" id="UP000199545"/>
    </source>
</evidence>
<dbReference type="STRING" id="46223.SAMN05421852_102222"/>
<evidence type="ECO:0000259" key="1">
    <source>
        <dbReference type="Pfam" id="PF01883"/>
    </source>
</evidence>
<dbReference type="InterPro" id="IPR002744">
    <property type="entry name" value="MIP18-like"/>
</dbReference>
<proteinExistence type="predicted"/>
<name>A0A1I3LJJ7_9BACL</name>
<dbReference type="RefSeq" id="WP_245739718.1">
    <property type="nucleotide sequence ID" value="NZ_FORR01000002.1"/>
</dbReference>
<dbReference type="InterPro" id="IPR052339">
    <property type="entry name" value="Fe-S_Maturation_MIP18"/>
</dbReference>
<dbReference type="Pfam" id="PF23451">
    <property type="entry name" value="Zn_ribbon_PaaD"/>
    <property type="match status" value="1"/>
</dbReference>
<dbReference type="Gene3D" id="3.30.300.130">
    <property type="entry name" value="Fe-S cluster assembly (FSCA)"/>
    <property type="match status" value="1"/>
</dbReference>
<dbReference type="AlphaFoldDB" id="A0A1I3LJJ7"/>
<dbReference type="InterPro" id="IPR056572">
    <property type="entry name" value="Zn_ribbon_PaaD"/>
</dbReference>
<dbReference type="SUPFAM" id="SSF117916">
    <property type="entry name" value="Fe-S cluster assembly (FSCA) domain-like"/>
    <property type="match status" value="1"/>
</dbReference>
<gene>
    <name evidence="3" type="ORF">SAMN05421852_102222</name>
</gene>
<evidence type="ECO:0000259" key="2">
    <source>
        <dbReference type="Pfam" id="PF23451"/>
    </source>
</evidence>
<sequence length="155" mass="17802">MEQRWWDALLDVKDPEIPTVSIVEMGMVYQIKQTGQCLEVEVMPTFMGCPALEIIRKQVEERLLEEEGVKEVHVRFITDPSWTSDRITPTGREKLKAFGIAPPPLSHDERIFPIPACPYCQAEDGVIENLFGPTACRAIYYCKRCQQPFEGMKRI</sequence>
<dbReference type="InterPro" id="IPR011883">
    <property type="entry name" value="PaaD-like"/>
</dbReference>
<accession>A0A1I3LJJ7</accession>
<reference evidence="3 4" key="1">
    <citation type="submission" date="2016-10" db="EMBL/GenBank/DDBJ databases">
        <authorList>
            <person name="de Groot N.N."/>
        </authorList>
    </citation>
    <scope>NUCLEOTIDE SEQUENCE [LARGE SCALE GENOMIC DNA]</scope>
    <source>
        <strain evidence="3 4">DSM 44778</strain>
    </source>
</reference>